<feature type="binding site" evidence="3">
    <location>
        <position position="387"/>
    </location>
    <ligand>
        <name>Zn(2+)</name>
        <dbReference type="ChEBI" id="CHEBI:29105"/>
        <label>2</label>
    </ligand>
</feature>
<feature type="binding site" evidence="3">
    <location>
        <position position="134"/>
    </location>
    <ligand>
        <name>Zn(2+)</name>
        <dbReference type="ChEBI" id="CHEBI:29105"/>
        <label>2</label>
    </ligand>
</feature>
<dbReference type="SUPFAM" id="SSF53187">
    <property type="entry name" value="Zn-dependent exopeptidases"/>
    <property type="match status" value="1"/>
</dbReference>
<dbReference type="CDD" id="cd03884">
    <property type="entry name" value="M20_bAS"/>
    <property type="match status" value="1"/>
</dbReference>
<dbReference type="RefSeq" id="WP_137098058.1">
    <property type="nucleotide sequence ID" value="NZ_CP039865.1"/>
</dbReference>
<evidence type="ECO:0000256" key="1">
    <source>
        <dbReference type="ARBA" id="ARBA00006153"/>
    </source>
</evidence>
<dbReference type="NCBIfam" id="NF006769">
    <property type="entry name" value="PRK09290.1-3"/>
    <property type="match status" value="1"/>
</dbReference>
<evidence type="ECO:0000313" key="5">
    <source>
        <dbReference type="EMBL" id="QCK84724.1"/>
    </source>
</evidence>
<evidence type="ECO:0000259" key="4">
    <source>
        <dbReference type="Pfam" id="PF07687"/>
    </source>
</evidence>
<keyword evidence="6" id="KW-1185">Reference proteome</keyword>
<dbReference type="PANTHER" id="PTHR32494">
    <property type="entry name" value="ALLANTOATE DEIMINASE-RELATED"/>
    <property type="match status" value="1"/>
</dbReference>
<accession>A0A4D7QH02</accession>
<sequence>MPSPTIGNLTIDSRRLWDMLMDTAKIGGTPKGGIKRLTLTDEDRQIRDWFKTECEALGCTIHIDTVGNMTAIRPGKDASLKPIAMGSHLDTQPTGGKFDGCLGVIGGLEVLKTLHQAGYETNHPIALVNWTDEEGSRFSPAMVGSGVYAGTFTQAHADAIKDRDGVTLGEALDAIGYRGKVAPGSLEFAAYFELHIEQGPILEEEKLPIGVVKGVQGMRWFNVSITCRESHAGTTPMPYRRDALAAFAEAAVALRQIALDHAPYGLATIGIVEAKPASINIIPGQIDFTLDLRHPDASQLQTMKVKALTVIEKAAERHHGTAVVSEFWDSPPVVFDAGCVAAVKAAADKLGLPTRDMVSGAGHDAAYTARVCPTAMIFVPCKDGLSHNEEESSTQDECANGTQVLLEALIAYDAR</sequence>
<dbReference type="Gene3D" id="3.40.630.10">
    <property type="entry name" value="Zn peptidases"/>
    <property type="match status" value="1"/>
</dbReference>
<feature type="binding site" evidence="3">
    <location>
        <position position="195"/>
    </location>
    <ligand>
        <name>Zn(2+)</name>
        <dbReference type="ChEBI" id="CHEBI:29105"/>
        <label>1</label>
    </ligand>
</feature>
<keyword evidence="2 5" id="KW-0378">Hydrolase</keyword>
<dbReference type="OrthoDB" id="9808195at2"/>
<dbReference type="NCBIfam" id="TIGR01879">
    <property type="entry name" value="hydantase"/>
    <property type="match status" value="1"/>
</dbReference>
<dbReference type="InterPro" id="IPR036264">
    <property type="entry name" value="Bact_exopeptidase_dim_dom"/>
</dbReference>
<keyword evidence="3" id="KW-0479">Metal-binding</keyword>
<dbReference type="KEGG" id="paqt:E8L99_02450"/>
<dbReference type="Proteomes" id="UP000298588">
    <property type="component" value="Chromosome"/>
</dbReference>
<dbReference type="GO" id="GO:0046872">
    <property type="term" value="F:metal ion binding"/>
    <property type="evidence" value="ECO:0007669"/>
    <property type="project" value="UniProtKB-KW"/>
</dbReference>
<dbReference type="PANTHER" id="PTHR32494:SF5">
    <property type="entry name" value="ALLANTOATE AMIDOHYDROLASE"/>
    <property type="match status" value="1"/>
</dbReference>
<feature type="binding site" evidence="3">
    <location>
        <position position="99"/>
    </location>
    <ligand>
        <name>Zn(2+)</name>
        <dbReference type="ChEBI" id="CHEBI:29105"/>
        <label>1</label>
    </ligand>
</feature>
<dbReference type="InterPro" id="IPR010158">
    <property type="entry name" value="Amidase_Cbmase"/>
</dbReference>
<dbReference type="Pfam" id="PF01546">
    <property type="entry name" value="Peptidase_M20"/>
    <property type="match status" value="1"/>
</dbReference>
<dbReference type="InterPro" id="IPR011650">
    <property type="entry name" value="Peptidase_M20_dimer"/>
</dbReference>
<feature type="domain" description="Peptidase M20 dimerisation" evidence="4">
    <location>
        <begin position="215"/>
        <end position="317"/>
    </location>
</feature>
<reference evidence="5 6" key="1">
    <citation type="submission" date="2019-04" db="EMBL/GenBank/DDBJ databases">
        <title>Phreatobacter aquaticus sp. nov.</title>
        <authorList>
            <person name="Choi A."/>
            <person name="Baek K."/>
        </authorList>
    </citation>
    <scope>NUCLEOTIDE SEQUENCE [LARGE SCALE GENOMIC DNA]</scope>
    <source>
        <strain evidence="5 6">NMCR1094</strain>
    </source>
</reference>
<dbReference type="InterPro" id="IPR002933">
    <property type="entry name" value="Peptidase_M20"/>
</dbReference>
<dbReference type="GO" id="GO:0016813">
    <property type="term" value="F:hydrolase activity, acting on carbon-nitrogen (but not peptide) bonds, in linear amidines"/>
    <property type="evidence" value="ECO:0007669"/>
    <property type="project" value="InterPro"/>
</dbReference>
<dbReference type="Pfam" id="PF07687">
    <property type="entry name" value="M20_dimer"/>
    <property type="match status" value="1"/>
</dbReference>
<dbReference type="Gene3D" id="3.30.70.360">
    <property type="match status" value="1"/>
</dbReference>
<feature type="binding site" evidence="3">
    <location>
        <position position="88"/>
    </location>
    <ligand>
        <name>Zn(2+)</name>
        <dbReference type="ChEBI" id="CHEBI:29105"/>
        <label>1</label>
    </ligand>
</feature>
<dbReference type="EMBL" id="CP039865">
    <property type="protein sequence ID" value="QCK84724.1"/>
    <property type="molecule type" value="Genomic_DNA"/>
</dbReference>
<organism evidence="5 6">
    <name type="scientific">Phreatobacter aquaticus</name>
    <dbReference type="NCBI Taxonomy" id="2570229"/>
    <lineage>
        <taxon>Bacteria</taxon>
        <taxon>Pseudomonadati</taxon>
        <taxon>Pseudomonadota</taxon>
        <taxon>Alphaproteobacteria</taxon>
        <taxon>Hyphomicrobiales</taxon>
        <taxon>Phreatobacteraceae</taxon>
        <taxon>Phreatobacter</taxon>
    </lineage>
</organism>
<keyword evidence="3" id="KW-0862">Zinc</keyword>
<evidence type="ECO:0000256" key="2">
    <source>
        <dbReference type="ARBA" id="ARBA00022801"/>
    </source>
</evidence>
<comment type="similarity">
    <text evidence="1">Belongs to the peptidase M20 family.</text>
</comment>
<dbReference type="AlphaFoldDB" id="A0A4D7QH02"/>
<dbReference type="NCBIfam" id="NF006771">
    <property type="entry name" value="PRK09290.1-5"/>
    <property type="match status" value="1"/>
</dbReference>
<feature type="binding site" evidence="3">
    <location>
        <position position="99"/>
    </location>
    <ligand>
        <name>Zn(2+)</name>
        <dbReference type="ChEBI" id="CHEBI:29105"/>
        <label>2</label>
    </ligand>
</feature>
<protein>
    <submittedName>
        <fullName evidence="5">M20 family metallo-hydrolase</fullName>
    </submittedName>
</protein>
<evidence type="ECO:0000256" key="3">
    <source>
        <dbReference type="PIRSR" id="PIRSR001235-1"/>
    </source>
</evidence>
<name>A0A4D7QH02_9HYPH</name>
<dbReference type="PIRSF" id="PIRSF001235">
    <property type="entry name" value="Amidase_carbamoylase"/>
    <property type="match status" value="1"/>
</dbReference>
<evidence type="ECO:0000313" key="6">
    <source>
        <dbReference type="Proteomes" id="UP000298588"/>
    </source>
</evidence>
<dbReference type="SUPFAM" id="SSF55031">
    <property type="entry name" value="Bacterial exopeptidase dimerisation domain"/>
    <property type="match status" value="1"/>
</dbReference>
<comment type="cofactor">
    <cofactor evidence="3">
        <name>Zn(2+)</name>
        <dbReference type="ChEBI" id="CHEBI:29105"/>
    </cofactor>
    <text evidence="3">Binds 2 Zn(2+) ions per subunit.</text>
</comment>
<gene>
    <name evidence="5" type="ORF">E8L99_02450</name>
</gene>
<proteinExistence type="inferred from homology"/>